<feature type="region of interest" description="Disordered" evidence="1">
    <location>
        <begin position="20"/>
        <end position="49"/>
    </location>
</feature>
<gene>
    <name evidence="2" type="ORF">DARMORV10_A02P25360.1</name>
</gene>
<proteinExistence type="predicted"/>
<organism evidence="2">
    <name type="scientific">Brassica napus</name>
    <name type="common">Rape</name>
    <dbReference type="NCBI Taxonomy" id="3708"/>
    <lineage>
        <taxon>Eukaryota</taxon>
        <taxon>Viridiplantae</taxon>
        <taxon>Streptophyta</taxon>
        <taxon>Embryophyta</taxon>
        <taxon>Tracheophyta</taxon>
        <taxon>Spermatophyta</taxon>
        <taxon>Magnoliopsida</taxon>
        <taxon>eudicotyledons</taxon>
        <taxon>Gunneridae</taxon>
        <taxon>Pentapetalae</taxon>
        <taxon>rosids</taxon>
        <taxon>malvids</taxon>
        <taxon>Brassicales</taxon>
        <taxon>Brassicaceae</taxon>
        <taxon>Brassiceae</taxon>
        <taxon>Brassica</taxon>
    </lineage>
</organism>
<reference evidence="2" key="1">
    <citation type="submission" date="2021-01" db="EMBL/GenBank/DDBJ databases">
        <authorList>
            <consortium name="Genoscope - CEA"/>
            <person name="William W."/>
        </authorList>
    </citation>
    <scope>NUCLEOTIDE SEQUENCE</scope>
</reference>
<dbReference type="AlphaFoldDB" id="A0A816X4S0"/>
<dbReference type="EMBL" id="HG994356">
    <property type="protein sequence ID" value="CAF2141450.1"/>
    <property type="molecule type" value="Genomic_DNA"/>
</dbReference>
<evidence type="ECO:0000256" key="1">
    <source>
        <dbReference type="SAM" id="MobiDB-lite"/>
    </source>
</evidence>
<accession>A0A816X4S0</accession>
<dbReference type="Proteomes" id="UP001295469">
    <property type="component" value="Chromosome A02"/>
</dbReference>
<protein>
    <submittedName>
        <fullName evidence="2">(rape) hypothetical protein</fullName>
    </submittedName>
</protein>
<evidence type="ECO:0000313" key="2">
    <source>
        <dbReference type="EMBL" id="CAF2141450.1"/>
    </source>
</evidence>
<name>A0A816X4S0_BRANA</name>
<feature type="compositionally biased region" description="Polar residues" evidence="1">
    <location>
        <begin position="26"/>
        <end position="36"/>
    </location>
</feature>
<feature type="region of interest" description="Disordered" evidence="1">
    <location>
        <begin position="66"/>
        <end position="106"/>
    </location>
</feature>
<sequence length="106" mass="11978">MDRRMISKLDRINFNCVKAKKKNRRSTSLSLSQPHGTTPKEIFSPTLPSPISDTSFSITTFEGHGRISISNTPTPSRLPVCCRRQTLTPHHRFKSPPHSTPRNLNP</sequence>